<dbReference type="PROSITE" id="PS51257">
    <property type="entry name" value="PROKAR_LIPOPROTEIN"/>
    <property type="match status" value="1"/>
</dbReference>
<evidence type="ECO:0000259" key="3">
    <source>
        <dbReference type="PROSITE" id="PS50983"/>
    </source>
</evidence>
<sequence>MKKKIVSIVIVLVVLFTAAACDSDTEASSGKTKTITDCAGRTVEIPENPQKVACLYASTAHMMAMLDEGDKIVGAPNGVKSDVLMQMKYPEIAETATPYQEGSINAEELLRIEADLALIRYSTAANKGEVEKLEKLKIPYAVVDYTTMEELEKSIEVMGSIFGKEKQAQQYIQFSKDTIDMVKERLGDIPKEKWPSAYHSVNEAIRTDGEGDICGEILNLAAVKDISIEKGVKMGGDKTYTTLEEIYSWDPDAFIANEASVTDYILSDSKWKGLTAVRKGKAYTLPVGATRWCHPGSMEAHMGVLAAARLFYPEKFRDLDMEAYTADYYETYFDLDLDDRTVARILSGEGMRMSNSPNN</sequence>
<dbReference type="PANTHER" id="PTHR30535:SF34">
    <property type="entry name" value="MOLYBDATE-BINDING PROTEIN MOLA"/>
    <property type="match status" value="1"/>
</dbReference>
<feature type="signal peptide" evidence="2">
    <location>
        <begin position="1"/>
        <end position="19"/>
    </location>
</feature>
<name>A0ABT1RKD1_9FIRM</name>
<evidence type="ECO:0000256" key="1">
    <source>
        <dbReference type="ARBA" id="ARBA00008814"/>
    </source>
</evidence>
<dbReference type="SUPFAM" id="SSF53807">
    <property type="entry name" value="Helical backbone' metal receptor"/>
    <property type="match status" value="1"/>
</dbReference>
<dbReference type="Pfam" id="PF01497">
    <property type="entry name" value="Peripla_BP_2"/>
    <property type="match status" value="1"/>
</dbReference>
<dbReference type="RefSeq" id="WP_256130838.1">
    <property type="nucleotide sequence ID" value="NZ_JANFXK010000002.1"/>
</dbReference>
<dbReference type="InterPro" id="IPR002491">
    <property type="entry name" value="ABC_transptr_periplasmic_BD"/>
</dbReference>
<evidence type="ECO:0000256" key="2">
    <source>
        <dbReference type="SAM" id="SignalP"/>
    </source>
</evidence>
<dbReference type="Gene3D" id="3.40.50.1980">
    <property type="entry name" value="Nitrogenase molybdenum iron protein domain"/>
    <property type="match status" value="2"/>
</dbReference>
<protein>
    <submittedName>
        <fullName evidence="4">ABC transporter substrate-binding protein</fullName>
    </submittedName>
</protein>
<accession>A0ABT1RKD1</accession>
<feature type="chain" id="PRO_5046388542" evidence="2">
    <location>
        <begin position="20"/>
        <end position="359"/>
    </location>
</feature>
<dbReference type="EMBL" id="JANFXK010000002">
    <property type="protein sequence ID" value="MCQ4635647.1"/>
    <property type="molecule type" value="Genomic_DNA"/>
</dbReference>
<proteinExistence type="inferred from homology"/>
<reference evidence="4 5" key="1">
    <citation type="submission" date="2022-06" db="EMBL/GenBank/DDBJ databases">
        <title>Isolation of gut microbiota from human fecal samples.</title>
        <authorList>
            <person name="Pamer E.G."/>
            <person name="Barat B."/>
            <person name="Waligurski E."/>
            <person name="Medina S."/>
            <person name="Paddock L."/>
            <person name="Mostad J."/>
        </authorList>
    </citation>
    <scope>NUCLEOTIDE SEQUENCE [LARGE SCALE GENOMIC DNA]</scope>
    <source>
        <strain evidence="4 5">SL.3.17</strain>
    </source>
</reference>
<feature type="domain" description="Fe/B12 periplasmic-binding" evidence="3">
    <location>
        <begin position="51"/>
        <end position="315"/>
    </location>
</feature>
<evidence type="ECO:0000313" key="5">
    <source>
        <dbReference type="Proteomes" id="UP001524502"/>
    </source>
</evidence>
<keyword evidence="5" id="KW-1185">Reference proteome</keyword>
<dbReference type="PANTHER" id="PTHR30535">
    <property type="entry name" value="VITAMIN B12-BINDING PROTEIN"/>
    <property type="match status" value="1"/>
</dbReference>
<comment type="similarity">
    <text evidence="1">Belongs to the bacterial solute-binding protein 8 family.</text>
</comment>
<organism evidence="4 5">
    <name type="scientific">Anaerovorax odorimutans</name>
    <dbReference type="NCBI Taxonomy" id="109327"/>
    <lineage>
        <taxon>Bacteria</taxon>
        <taxon>Bacillati</taxon>
        <taxon>Bacillota</taxon>
        <taxon>Clostridia</taxon>
        <taxon>Peptostreptococcales</taxon>
        <taxon>Anaerovoracaceae</taxon>
        <taxon>Anaerovorax</taxon>
    </lineage>
</organism>
<keyword evidence="2" id="KW-0732">Signal</keyword>
<dbReference type="Proteomes" id="UP001524502">
    <property type="component" value="Unassembled WGS sequence"/>
</dbReference>
<evidence type="ECO:0000313" key="4">
    <source>
        <dbReference type="EMBL" id="MCQ4635647.1"/>
    </source>
</evidence>
<dbReference type="InterPro" id="IPR050902">
    <property type="entry name" value="ABC_Transporter_SBP"/>
</dbReference>
<dbReference type="PROSITE" id="PS50983">
    <property type="entry name" value="FE_B12_PBP"/>
    <property type="match status" value="1"/>
</dbReference>
<comment type="caution">
    <text evidence="4">The sequence shown here is derived from an EMBL/GenBank/DDBJ whole genome shotgun (WGS) entry which is preliminary data.</text>
</comment>
<gene>
    <name evidence="4" type="ORF">NE619_02810</name>
</gene>
<dbReference type="Gene3D" id="1.20.58.2180">
    <property type="match status" value="1"/>
</dbReference>